<dbReference type="InParanoid" id="A0A077ZSK8"/>
<dbReference type="OrthoDB" id="424012at2759"/>
<dbReference type="InterPro" id="IPR023801">
    <property type="entry name" value="His_deacetylse_dom"/>
</dbReference>
<name>A0A077ZSK8_STYLE</name>
<dbReference type="InterPro" id="IPR037138">
    <property type="entry name" value="His_deacetylse_dom_sf"/>
</dbReference>
<comment type="similarity">
    <text evidence="2">Belongs to the histone deacetylase family. HD type 2 subfamily.</text>
</comment>
<dbReference type="InterPro" id="IPR000286">
    <property type="entry name" value="HDACs"/>
</dbReference>
<keyword evidence="6" id="KW-0156">Chromatin regulator</keyword>
<evidence type="ECO:0000256" key="4">
    <source>
        <dbReference type="ARBA" id="ARBA00022491"/>
    </source>
</evidence>
<evidence type="ECO:0000256" key="8">
    <source>
        <dbReference type="ARBA" id="ARBA00023163"/>
    </source>
</evidence>
<dbReference type="Gene3D" id="3.40.800.20">
    <property type="entry name" value="Histone deacetylase domain"/>
    <property type="match status" value="1"/>
</dbReference>
<proteinExistence type="inferred from homology"/>
<dbReference type="PANTHER" id="PTHR10625">
    <property type="entry name" value="HISTONE DEACETYLASE HDAC1-RELATED"/>
    <property type="match status" value="1"/>
</dbReference>
<dbReference type="InterPro" id="IPR023696">
    <property type="entry name" value="Ureohydrolase_dom_sf"/>
</dbReference>
<dbReference type="OMA" id="NPERIRC"/>
<protein>
    <recommendedName>
        <fullName evidence="3">histone deacetylase</fullName>
        <ecNumber evidence="3">3.5.1.98</ecNumber>
    </recommendedName>
</protein>
<comment type="subcellular location">
    <subcellularLocation>
        <location evidence="1">Nucleus</location>
    </subcellularLocation>
</comment>
<dbReference type="GO" id="GO:0040029">
    <property type="term" value="P:epigenetic regulation of gene expression"/>
    <property type="evidence" value="ECO:0007669"/>
    <property type="project" value="TreeGrafter"/>
</dbReference>
<evidence type="ECO:0000313" key="12">
    <source>
        <dbReference type="Proteomes" id="UP000039865"/>
    </source>
</evidence>
<dbReference type="EMBL" id="CCKQ01001442">
    <property type="protein sequence ID" value="CDW72549.1"/>
    <property type="molecule type" value="Genomic_DNA"/>
</dbReference>
<keyword evidence="8" id="KW-0804">Transcription</keyword>
<accession>A0A077ZSK8</accession>
<dbReference type="EC" id="3.5.1.98" evidence="3"/>
<keyword evidence="7" id="KW-0805">Transcription regulation</keyword>
<evidence type="ECO:0000259" key="10">
    <source>
        <dbReference type="Pfam" id="PF00850"/>
    </source>
</evidence>
<dbReference type="Pfam" id="PF00850">
    <property type="entry name" value="Hist_deacetyl"/>
    <property type="match status" value="1"/>
</dbReference>
<evidence type="ECO:0000256" key="7">
    <source>
        <dbReference type="ARBA" id="ARBA00023015"/>
    </source>
</evidence>
<dbReference type="SUPFAM" id="SSF52768">
    <property type="entry name" value="Arginase/deacetylase"/>
    <property type="match status" value="1"/>
</dbReference>
<evidence type="ECO:0000256" key="3">
    <source>
        <dbReference type="ARBA" id="ARBA00012111"/>
    </source>
</evidence>
<dbReference type="Proteomes" id="UP000039865">
    <property type="component" value="Unassembled WGS sequence"/>
</dbReference>
<evidence type="ECO:0000256" key="9">
    <source>
        <dbReference type="ARBA" id="ARBA00023242"/>
    </source>
</evidence>
<evidence type="ECO:0000256" key="1">
    <source>
        <dbReference type="ARBA" id="ARBA00004123"/>
    </source>
</evidence>
<dbReference type="GO" id="GO:0141221">
    <property type="term" value="F:histone deacetylase activity, hydrolytic mechanism"/>
    <property type="evidence" value="ECO:0007669"/>
    <property type="project" value="UniProtKB-EC"/>
</dbReference>
<reference evidence="11 12" key="1">
    <citation type="submission" date="2014-06" db="EMBL/GenBank/DDBJ databases">
        <authorList>
            <person name="Swart Estienne"/>
        </authorList>
    </citation>
    <scope>NUCLEOTIDE SEQUENCE [LARGE SCALE GENOMIC DNA]</scope>
    <source>
        <strain evidence="11 12">130c</strain>
    </source>
</reference>
<feature type="domain" description="Histone deacetylase" evidence="10">
    <location>
        <begin position="41"/>
        <end position="354"/>
    </location>
</feature>
<evidence type="ECO:0000256" key="6">
    <source>
        <dbReference type="ARBA" id="ARBA00022853"/>
    </source>
</evidence>
<keyword evidence="5" id="KW-0378">Hydrolase</keyword>
<evidence type="ECO:0000256" key="5">
    <source>
        <dbReference type="ARBA" id="ARBA00022801"/>
    </source>
</evidence>
<dbReference type="GO" id="GO:0000118">
    <property type="term" value="C:histone deacetylase complex"/>
    <property type="evidence" value="ECO:0007669"/>
    <property type="project" value="TreeGrafter"/>
</dbReference>
<dbReference type="PANTHER" id="PTHR10625:SF5">
    <property type="entry name" value="HISTONE DEACETYLASE"/>
    <property type="match status" value="1"/>
</dbReference>
<keyword evidence="9" id="KW-0539">Nucleus</keyword>
<sequence>MEGLQTQDRKVFYVYDERMLAHKQYIKPPPEGSTQKVLVNPEIPERISSIYNHLKNEGLLDQMDKLEVQGLDEIEELIAAIHSQELIDKVRDSCAKLAEGESSNVINPGQGEIYECKDTYEAAKISAAGAVAGLRDILDGKHEKGYCIIRPPGHHAYHNHPAGFCLFNNVAIATKVALSAPYNLERVLIFDWDIHHGDGTQALFYDDPRVLFMSLHRTDKLTFYPGYKECLPEFVGEGKGQGFNVNVAWETGLVVDEVDRSNNTVSTLGNHDYRYACDTLLFPIIEQFQPQLVIVSCGFDSAIHDFLGFSNVSPLMYQYMTSKLASFCPKLLVVQEGGYNIDYLGQHAQGVTNGLLGNEINKVVTQADKDFGISTIEEVDIQKANDYAIENVELTRKHIKEFWKNIEKE</sequence>
<evidence type="ECO:0000256" key="2">
    <source>
        <dbReference type="ARBA" id="ARBA00007738"/>
    </source>
</evidence>
<keyword evidence="4" id="KW-0678">Repressor</keyword>
<gene>
    <name evidence="11" type="primary">Contig5776.g6186</name>
    <name evidence="11" type="ORF">STYLEM_1511</name>
</gene>
<dbReference type="GO" id="GO:0005737">
    <property type="term" value="C:cytoplasm"/>
    <property type="evidence" value="ECO:0007669"/>
    <property type="project" value="TreeGrafter"/>
</dbReference>
<dbReference type="AlphaFoldDB" id="A0A077ZSK8"/>
<dbReference type="CDD" id="cd09992">
    <property type="entry name" value="HDAC_classII"/>
    <property type="match status" value="1"/>
</dbReference>
<evidence type="ECO:0000313" key="11">
    <source>
        <dbReference type="EMBL" id="CDW72549.1"/>
    </source>
</evidence>
<keyword evidence="12" id="KW-1185">Reference proteome</keyword>
<dbReference type="PRINTS" id="PR01270">
    <property type="entry name" value="HDASUPER"/>
</dbReference>
<organism evidence="11 12">
    <name type="scientific">Stylonychia lemnae</name>
    <name type="common">Ciliate</name>
    <dbReference type="NCBI Taxonomy" id="5949"/>
    <lineage>
        <taxon>Eukaryota</taxon>
        <taxon>Sar</taxon>
        <taxon>Alveolata</taxon>
        <taxon>Ciliophora</taxon>
        <taxon>Intramacronucleata</taxon>
        <taxon>Spirotrichea</taxon>
        <taxon>Stichotrichia</taxon>
        <taxon>Sporadotrichida</taxon>
        <taxon>Oxytrichidae</taxon>
        <taxon>Stylonychinae</taxon>
        <taxon>Stylonychia</taxon>
    </lineage>
</organism>